<gene>
    <name evidence="2" type="ORF">HYH03_003425</name>
</gene>
<reference evidence="2" key="1">
    <citation type="journal article" date="2020" name="bioRxiv">
        <title>Comparative genomics of Chlamydomonas.</title>
        <authorList>
            <person name="Craig R.J."/>
            <person name="Hasan A.R."/>
            <person name="Ness R.W."/>
            <person name="Keightley P.D."/>
        </authorList>
    </citation>
    <scope>NUCLEOTIDE SEQUENCE</scope>
    <source>
        <strain evidence="2">CCAP 11/70</strain>
    </source>
</reference>
<evidence type="ECO:0000313" key="2">
    <source>
        <dbReference type="EMBL" id="KAG2498681.1"/>
    </source>
</evidence>
<feature type="region of interest" description="Disordered" evidence="1">
    <location>
        <begin position="158"/>
        <end position="185"/>
    </location>
</feature>
<dbReference type="EMBL" id="JAEHOE010000009">
    <property type="protein sequence ID" value="KAG2498681.1"/>
    <property type="molecule type" value="Genomic_DNA"/>
</dbReference>
<feature type="compositionally biased region" description="Basic residues" evidence="1">
    <location>
        <begin position="159"/>
        <end position="179"/>
    </location>
</feature>
<dbReference type="AlphaFoldDB" id="A0A835YD66"/>
<sequence length="205" mass="23249">MRALKRQLKANGNTGVVVEAFFCPDSGSLQRREVLQIASDYGFRVRFIWCFAPRDDCRQRVMQDYDGYGAAWYPERSRARIGFINRVQAKHFEPRSGEAMPCLENKHCSSCYSWPLERPERIWCSWCGGVVDTSECCHCAGQQGAVRTCSQACENAKSGGRRRSRSRSRRVRRSRSRMGRRPDATVDSAALEAPNSFTSACSLKC</sequence>
<protein>
    <submittedName>
        <fullName evidence="2">Uncharacterized protein</fullName>
    </submittedName>
</protein>
<name>A0A835YD66_9CHLO</name>
<keyword evidence="3" id="KW-1185">Reference proteome</keyword>
<evidence type="ECO:0000256" key="1">
    <source>
        <dbReference type="SAM" id="MobiDB-lite"/>
    </source>
</evidence>
<dbReference type="Proteomes" id="UP000612055">
    <property type="component" value="Unassembled WGS sequence"/>
</dbReference>
<dbReference type="InterPro" id="IPR027417">
    <property type="entry name" value="P-loop_NTPase"/>
</dbReference>
<comment type="caution">
    <text evidence="2">The sequence shown here is derived from an EMBL/GenBank/DDBJ whole genome shotgun (WGS) entry which is preliminary data.</text>
</comment>
<accession>A0A835YD66</accession>
<proteinExistence type="predicted"/>
<evidence type="ECO:0000313" key="3">
    <source>
        <dbReference type="Proteomes" id="UP000612055"/>
    </source>
</evidence>
<organism evidence="2 3">
    <name type="scientific">Edaphochlamys debaryana</name>
    <dbReference type="NCBI Taxonomy" id="47281"/>
    <lineage>
        <taxon>Eukaryota</taxon>
        <taxon>Viridiplantae</taxon>
        <taxon>Chlorophyta</taxon>
        <taxon>core chlorophytes</taxon>
        <taxon>Chlorophyceae</taxon>
        <taxon>CS clade</taxon>
        <taxon>Chlamydomonadales</taxon>
        <taxon>Chlamydomonadales incertae sedis</taxon>
        <taxon>Edaphochlamys</taxon>
    </lineage>
</organism>
<dbReference type="Gene3D" id="3.40.50.300">
    <property type="entry name" value="P-loop containing nucleotide triphosphate hydrolases"/>
    <property type="match status" value="1"/>
</dbReference>